<name>A0A9D4HGU0_DREPO</name>
<comment type="caution">
    <text evidence="3">The sequence shown here is derived from an EMBL/GenBank/DDBJ whole genome shotgun (WGS) entry which is preliminary data.</text>
</comment>
<dbReference type="Pfam" id="PF15112">
    <property type="entry name" value="DUF4559"/>
    <property type="match status" value="1"/>
</dbReference>
<evidence type="ECO:0000313" key="3">
    <source>
        <dbReference type="EMBL" id="KAH3718520.1"/>
    </source>
</evidence>
<dbReference type="InterPro" id="IPR027897">
    <property type="entry name" value="DUF4559"/>
</dbReference>
<evidence type="ECO:0000259" key="2">
    <source>
        <dbReference type="PROSITE" id="PS50837"/>
    </source>
</evidence>
<proteinExistence type="predicted"/>
<evidence type="ECO:0000313" key="4">
    <source>
        <dbReference type="Proteomes" id="UP000828390"/>
    </source>
</evidence>
<keyword evidence="4" id="KW-1185">Reference proteome</keyword>
<dbReference type="PANTHER" id="PTHR46312:SF2">
    <property type="entry name" value="NUCLEOTIDE-BINDING OLIGOMERIZATION DOMAIN-CONTAINING PROTEIN 2-LIKE"/>
    <property type="match status" value="1"/>
</dbReference>
<dbReference type="EMBL" id="JAIWYP010000013">
    <property type="protein sequence ID" value="KAH3718520.1"/>
    <property type="molecule type" value="Genomic_DNA"/>
</dbReference>
<feature type="compositionally biased region" description="Acidic residues" evidence="1">
    <location>
        <begin position="1732"/>
        <end position="1742"/>
    </location>
</feature>
<gene>
    <name evidence="3" type="ORF">DPMN_061325</name>
</gene>
<dbReference type="SUPFAM" id="SSF52540">
    <property type="entry name" value="P-loop containing nucleoside triphosphate hydrolases"/>
    <property type="match status" value="1"/>
</dbReference>
<organism evidence="3 4">
    <name type="scientific">Dreissena polymorpha</name>
    <name type="common">Zebra mussel</name>
    <name type="synonym">Mytilus polymorpha</name>
    <dbReference type="NCBI Taxonomy" id="45954"/>
    <lineage>
        <taxon>Eukaryota</taxon>
        <taxon>Metazoa</taxon>
        <taxon>Spiralia</taxon>
        <taxon>Lophotrochozoa</taxon>
        <taxon>Mollusca</taxon>
        <taxon>Bivalvia</taxon>
        <taxon>Autobranchia</taxon>
        <taxon>Heteroconchia</taxon>
        <taxon>Euheterodonta</taxon>
        <taxon>Imparidentia</taxon>
        <taxon>Neoheterodontei</taxon>
        <taxon>Myida</taxon>
        <taxon>Dreissenoidea</taxon>
        <taxon>Dreissenidae</taxon>
        <taxon>Dreissena</taxon>
    </lineage>
</organism>
<sequence>MASVHTNVFTDTETNNWFKACIALNVTKEGLADFVETQLQQAHISVGNGCGNCCIENLMSCPTQGLCKKKGTGCTFHKGKQPKPCQICNRVLQSISLLHRYPRPSWLNTKAEKWGTDPWEIGKCFLPPDGYSGVSSVQNSDFNGLISVMLNCKHFETCLATSLTPNPPDPHCPLEQVRQIGRDVRHTGDCKVIDAKLHDYFQQLIRLLNDPACLVNDPSAQKAHQRLIDLQNDSIPLTELGTMMKGAIQDLEHAKEATEKRFLDRAKQILTDGLNKIATTLSDAEQNINRMIGDKIIDAENKISEKKNDATEEIKMKLKDSFQKLDEQTRNHIQRIQQAATENKAKEDYENDKEGLLIDLKQFYDERFSHVKTSTLRDDVDDKLSAIYMPPDVRRMVVEYGRFNKTDTRITKYKDIFPTNDKLKQRTYIQGEAGCGKTTFSSKLLLDWCAANASESASSDVFFDDATTLQKYKFIFYITLRDSVSLCDVAIMIKEQLIDKMYAFEEDRKKTYTLLNRIMKDETCLLVLDGLDEWLDPKGTNPLPTIATCYRKCSLLITTRPWKLAGAAITNSQIDTLLKLEGINEPFKVCERVLERYNDSKASKESYKKLNDFKTYIADNHLLQLLSFPMMLPLIVSSWAQGTELKGSKCQIYTILVECLVKKANSHTKQFQQSPVQCFKDTQYIQPNIEHLKCLAEAAFYFLFSQQSEKSLVFSSQELEQYISDQTKEFALKAGILSVTKGPVALRPSSTFTFIHKSVQEFFAALHIANKNTHVIDDVISRYIASRQNAYLDMSEVFIFECGLNISEAFKLSRLLDERYSECYFNTLVNKMKIQGMFQDSPFQRLLNSGYKEAAANNTKDLPLYLSNFNFAQGDDVNILLRIFKCNVPNIRSLIFPYPIPSQILNIHLNASPSSSCQALDFSECYNLELLELDVFVPKLSNILRNLKKLKHLRISCAFKDLDLQSFEHLESLYIEEQTSCGSVILNKTLKEIRIRGPINGIDLLPCEHLNVIYVDRQGTLVPNSQVRSKHVKRITIHGRCDGLDLSLCEHLESINLGDQVTIATASVINYTHLKQLKLKCKYDGLDLSLLEHVESFEIGKQVRMLRKPLSKRNAIKRIQLHKFDFTCLETSDILLMLLLKDGDSNQCGDIFPVLSRLQTITLCGVKFSTSGIRPLFKTLLTLGHSVKCSLRKCDINGRQVSANIVTDLNNMFAIRDINRRNLCLLDALHGLNIKTLHLGGTEIDFGKNPNLIVSHSLSSLTELKTLKLNVNYDYDSGLWTALDSLIINNLSLSLSDSKFTEFEDLTETVGHASSLSQSLASLTQLITLRVLVKTNNDCPGLWRALNGLNIIDLSLDIRNLEINVASSLSQSLSSLRHLESLRMQVGCYTDYADLWECLDGLNIKTLSRDVRTFDMICATSLSQSLSLLTALEKIKIQVGVETDFQGLWEALDDAHITNLSLDIRCMENNPLSSMSKSLSSLTNMETLRIMISVTSACSDLWEALHGLNIKTLILNVRDSTRICASSLSQLLLSLTNLKTLKIHLRSEIDLQLPQSLSYLYWHCEKLSPCEFLTLMTQLAGFGHPVKCKLTFGCSNFENDSQFEYPLEQYLQILEEPEAKTFVKTVKTCERLGQHVVFVIVNDSVDVVEFYNFAYDDYDNDVDEKEDDGDDYDFDDDDDYDDTYDSDYDYEEEGSSDFNDIDNFYGSSDDNENDDIDYNDDNDEEEVKKEEEWEEEEEDTDYLNDNSTSS</sequence>
<feature type="compositionally biased region" description="Acidic residues" evidence="1">
    <location>
        <begin position="1659"/>
        <end position="1695"/>
    </location>
</feature>
<reference evidence="3" key="1">
    <citation type="journal article" date="2019" name="bioRxiv">
        <title>The Genome of the Zebra Mussel, Dreissena polymorpha: A Resource for Invasive Species Research.</title>
        <authorList>
            <person name="McCartney M.A."/>
            <person name="Auch B."/>
            <person name="Kono T."/>
            <person name="Mallez S."/>
            <person name="Zhang Y."/>
            <person name="Obille A."/>
            <person name="Becker A."/>
            <person name="Abrahante J.E."/>
            <person name="Garbe J."/>
            <person name="Badalamenti J.P."/>
            <person name="Herman A."/>
            <person name="Mangelson H."/>
            <person name="Liachko I."/>
            <person name="Sullivan S."/>
            <person name="Sone E.D."/>
            <person name="Koren S."/>
            <person name="Silverstein K.A.T."/>
            <person name="Beckman K.B."/>
            <person name="Gohl D.M."/>
        </authorList>
    </citation>
    <scope>NUCLEOTIDE SEQUENCE</scope>
    <source>
        <strain evidence="3">Duluth1</strain>
        <tissue evidence="3">Whole animal</tissue>
    </source>
</reference>
<dbReference type="InterPro" id="IPR007111">
    <property type="entry name" value="NACHT_NTPase"/>
</dbReference>
<reference evidence="3" key="2">
    <citation type="submission" date="2020-11" db="EMBL/GenBank/DDBJ databases">
        <authorList>
            <person name="McCartney M.A."/>
            <person name="Auch B."/>
            <person name="Kono T."/>
            <person name="Mallez S."/>
            <person name="Becker A."/>
            <person name="Gohl D.M."/>
            <person name="Silverstein K.A.T."/>
            <person name="Koren S."/>
            <person name="Bechman K.B."/>
            <person name="Herman A."/>
            <person name="Abrahante J.E."/>
            <person name="Garbe J."/>
        </authorList>
    </citation>
    <scope>NUCLEOTIDE SEQUENCE</scope>
    <source>
        <strain evidence="3">Duluth1</strain>
        <tissue evidence="3">Whole animal</tissue>
    </source>
</reference>
<evidence type="ECO:0000256" key="1">
    <source>
        <dbReference type="SAM" id="MobiDB-lite"/>
    </source>
</evidence>
<feature type="region of interest" description="Disordered" evidence="1">
    <location>
        <begin position="1659"/>
        <end position="1750"/>
    </location>
</feature>
<feature type="compositionally biased region" description="Acidic residues" evidence="1">
    <location>
        <begin position="1709"/>
        <end position="1725"/>
    </location>
</feature>
<accession>A0A9D4HGU0</accession>
<protein>
    <recommendedName>
        <fullName evidence="2">NACHT domain-containing protein</fullName>
    </recommendedName>
</protein>
<dbReference type="Pfam" id="PF05729">
    <property type="entry name" value="NACHT"/>
    <property type="match status" value="1"/>
</dbReference>
<dbReference type="OrthoDB" id="8964250at2759"/>
<dbReference type="InterPro" id="IPR027417">
    <property type="entry name" value="P-loop_NTPase"/>
</dbReference>
<feature type="domain" description="NACHT" evidence="2">
    <location>
        <begin position="425"/>
        <end position="533"/>
    </location>
</feature>
<dbReference type="Proteomes" id="UP000828390">
    <property type="component" value="Unassembled WGS sequence"/>
</dbReference>
<dbReference type="PROSITE" id="PS50837">
    <property type="entry name" value="NACHT"/>
    <property type="match status" value="1"/>
</dbReference>
<dbReference type="Gene3D" id="3.40.50.300">
    <property type="entry name" value="P-loop containing nucleotide triphosphate hydrolases"/>
    <property type="match status" value="1"/>
</dbReference>
<dbReference type="PANTHER" id="PTHR46312">
    <property type="entry name" value="NACHT DOMAIN-CONTAINING PROTEIN"/>
    <property type="match status" value="1"/>
</dbReference>